<protein>
    <submittedName>
        <fullName evidence="1">GrBNV gp78-like protein</fullName>
    </submittedName>
</protein>
<evidence type="ECO:0000313" key="2">
    <source>
        <dbReference type="Proteomes" id="UP000289333"/>
    </source>
</evidence>
<dbReference type="Proteomes" id="UP000289333">
    <property type="component" value="Segment"/>
</dbReference>
<dbReference type="GeneID" id="41701405"/>
<keyword evidence="2" id="KW-1185">Reference proteome</keyword>
<reference evidence="1" key="1">
    <citation type="journal article" date="2021" name="Virus">
        <title>The discovery, distribution and diversity of DNA viruses associated with Drosophila melanogaster in Europe.</title>
        <authorList>
            <person name="Wallace M.A."/>
            <person name="Coffman K.A."/>
            <person name="Gilbert C."/>
            <person name="Ravindran S."/>
            <person name="Albery G.F."/>
            <person name="Abbott J."/>
            <person name="Argyridou E."/>
            <person name="Bellosta P."/>
            <person name="Betancourt A.J."/>
            <person name="Colinet H."/>
            <person name="Eric K."/>
            <person name="Glaser-Schmitt A."/>
            <person name="Grath S."/>
            <person name="Jelic M."/>
            <person name="Kankare M."/>
            <person name="Kozeretska I."/>
            <person name="Loeschcke V."/>
            <person name="Montchamp-Moreau C."/>
            <person name="Ometto L."/>
            <person name="Onder B.S."/>
            <person name="Orengo D.J."/>
            <person name="Parsch J."/>
            <person name="Pascual M."/>
            <person name="Patenkovic A."/>
            <person name="Puerma E."/>
            <person name="Ritchie M.G."/>
            <person name="Rota-Stabelli O."/>
            <person name="Schou M.F."/>
            <person name="Serga S.V."/>
            <person name="Stamenkovic-Radak M."/>
            <person name="Tanaskovic M."/>
            <person name="Veselinovic M.S."/>
            <person name="Vieira J."/>
            <person name="Vieira C.P."/>
            <person name="Kapun M."/>
            <person name="Flatt T."/>
            <person name="Gonzalez J."/>
            <person name="Staubach F."/>
            <person name="Obbard D.J."/>
        </authorList>
    </citation>
    <scope>NUCLEOTIDE SEQUENCE</scope>
    <source>
        <strain evidence="1">DrosEU28 Tomelloso 2015</strain>
    </source>
</reference>
<organism evidence="1">
    <name type="scientific">Tomelloso virus</name>
    <dbReference type="NCBI Taxonomy" id="2053981"/>
    <lineage>
        <taxon>Viruses</taxon>
        <taxon>Viruses incertae sedis</taxon>
        <taxon>Naldaviricetes</taxon>
        <taxon>Lefavirales</taxon>
        <taxon>Nudiviridae</taxon>
        <taxon>Alphanudivirus</taxon>
        <taxon>Alphanudivirus alterdromelanogasteris</taxon>
    </lineage>
</organism>
<accession>A0A2H4T2Q3</accession>
<dbReference type="OrthoDB" id="14504at10239"/>
<dbReference type="EMBL" id="KY457233">
    <property type="protein sequence ID" value="ATY70203.1"/>
    <property type="molecule type" value="Genomic_DNA"/>
</dbReference>
<sequence length="382" mass="44498">MESCKIREDLDQNDILVLDWSDLDDDIVAADNEDDDDVDDGIKVIIDVDQKLTEKEELRRIHDVISESDSYTNQEIDDLAVKSELEKLVAKSISPRNSRCITVKFRRQIILIPSDTPISSRLASLLWPYPKSYTPMKLPSQNEFDKNLIECRQRGHFWLKSYPHDIPVTSKIGIFAAKYKKNVITLDLPNNASSSVAKNDDGFRHCSSGVYQYCDFALIIIENGTVIDYAIHGVQSNIAECIAHHKPKKIFYNAKKNDALDVFLHYEYQPFYNSMYGLMEPLQIDRLPENFNPISFCERNDVYCALCSALRDLRGLLFQVPDQQLNTTEFANKRPMHRQNRWKMAKNQYGQPLHNANRIYLRKVEKTQTRFRPYNRQHDRKK</sequence>
<evidence type="ECO:0000313" key="1">
    <source>
        <dbReference type="EMBL" id="ATY70203.1"/>
    </source>
</evidence>
<dbReference type="KEGG" id="vg:41701405"/>
<proteinExistence type="predicted"/>
<dbReference type="RefSeq" id="YP_009553397.1">
    <property type="nucleotide sequence ID" value="NC_040789.1"/>
</dbReference>
<name>A0A2H4T2Q3_9VIRU</name>